<evidence type="ECO:0000313" key="4">
    <source>
        <dbReference type="EMBL" id="MBI5251947.1"/>
    </source>
</evidence>
<dbReference type="PROSITE" id="PS50110">
    <property type="entry name" value="RESPONSE_REGULATORY"/>
    <property type="match status" value="1"/>
</dbReference>
<feature type="modified residue" description="4-aspartylphosphate" evidence="2">
    <location>
        <position position="53"/>
    </location>
</feature>
<sequence>MRLSILFIDDMKPLVTIMENGLEKLGHRVFSALSGREGLEIFRSNPVDVVLCDLGMEGMDGWEVGEAIRKACEEKGVPKTPFILLTGWGYDQGYQERLVDSGVDAILEKPIEIEKLIEVLGSVVK</sequence>
<dbReference type="PANTHER" id="PTHR44591:SF3">
    <property type="entry name" value="RESPONSE REGULATORY DOMAIN-CONTAINING PROTEIN"/>
    <property type="match status" value="1"/>
</dbReference>
<dbReference type="Pfam" id="PF00072">
    <property type="entry name" value="Response_reg"/>
    <property type="match status" value="1"/>
</dbReference>
<dbReference type="InterPro" id="IPR001789">
    <property type="entry name" value="Sig_transdc_resp-reg_receiver"/>
</dbReference>
<evidence type="ECO:0000313" key="5">
    <source>
        <dbReference type="Proteomes" id="UP000807825"/>
    </source>
</evidence>
<feature type="domain" description="Response regulatory" evidence="3">
    <location>
        <begin position="4"/>
        <end position="124"/>
    </location>
</feature>
<dbReference type="SMART" id="SM00448">
    <property type="entry name" value="REC"/>
    <property type="match status" value="1"/>
</dbReference>
<evidence type="ECO:0000256" key="2">
    <source>
        <dbReference type="PROSITE-ProRule" id="PRU00169"/>
    </source>
</evidence>
<dbReference type="InterPro" id="IPR011006">
    <property type="entry name" value="CheY-like_superfamily"/>
</dbReference>
<evidence type="ECO:0000256" key="1">
    <source>
        <dbReference type="ARBA" id="ARBA00022553"/>
    </source>
</evidence>
<dbReference type="InterPro" id="IPR050595">
    <property type="entry name" value="Bact_response_regulator"/>
</dbReference>
<evidence type="ECO:0000259" key="3">
    <source>
        <dbReference type="PROSITE" id="PS50110"/>
    </source>
</evidence>
<reference evidence="4" key="1">
    <citation type="submission" date="2020-07" db="EMBL/GenBank/DDBJ databases">
        <title>Huge and variable diversity of episymbiotic CPR bacteria and DPANN archaea in groundwater ecosystems.</title>
        <authorList>
            <person name="He C.Y."/>
            <person name="Keren R."/>
            <person name="Whittaker M."/>
            <person name="Farag I.F."/>
            <person name="Doudna J."/>
            <person name="Cate J.H.D."/>
            <person name="Banfield J.F."/>
        </authorList>
    </citation>
    <scope>NUCLEOTIDE SEQUENCE</scope>
    <source>
        <strain evidence="4">NC_groundwater_1664_Pr3_B-0.1um_52_9</strain>
    </source>
</reference>
<proteinExistence type="predicted"/>
<name>A0A9D6VAM6_9BACT</name>
<dbReference type="GO" id="GO:0000160">
    <property type="term" value="P:phosphorelay signal transduction system"/>
    <property type="evidence" value="ECO:0007669"/>
    <property type="project" value="InterPro"/>
</dbReference>
<dbReference type="EMBL" id="JACRDE010000545">
    <property type="protein sequence ID" value="MBI5251947.1"/>
    <property type="molecule type" value="Genomic_DNA"/>
</dbReference>
<protein>
    <submittedName>
        <fullName evidence="4">Response regulator</fullName>
    </submittedName>
</protein>
<comment type="caution">
    <text evidence="4">The sequence shown here is derived from an EMBL/GenBank/DDBJ whole genome shotgun (WGS) entry which is preliminary data.</text>
</comment>
<gene>
    <name evidence="4" type="ORF">HY912_20840</name>
</gene>
<dbReference type="PANTHER" id="PTHR44591">
    <property type="entry name" value="STRESS RESPONSE REGULATOR PROTEIN 1"/>
    <property type="match status" value="1"/>
</dbReference>
<dbReference type="Gene3D" id="3.40.50.2300">
    <property type="match status" value="1"/>
</dbReference>
<dbReference type="SUPFAM" id="SSF52172">
    <property type="entry name" value="CheY-like"/>
    <property type="match status" value="1"/>
</dbReference>
<dbReference type="Proteomes" id="UP000807825">
    <property type="component" value="Unassembled WGS sequence"/>
</dbReference>
<organism evidence="4 5">
    <name type="scientific">Desulfomonile tiedjei</name>
    <dbReference type="NCBI Taxonomy" id="2358"/>
    <lineage>
        <taxon>Bacteria</taxon>
        <taxon>Pseudomonadati</taxon>
        <taxon>Thermodesulfobacteriota</taxon>
        <taxon>Desulfomonilia</taxon>
        <taxon>Desulfomonilales</taxon>
        <taxon>Desulfomonilaceae</taxon>
        <taxon>Desulfomonile</taxon>
    </lineage>
</organism>
<accession>A0A9D6VAM6</accession>
<dbReference type="AlphaFoldDB" id="A0A9D6VAM6"/>
<keyword evidence="1 2" id="KW-0597">Phosphoprotein</keyword>